<keyword evidence="2" id="KW-1185">Reference proteome</keyword>
<dbReference type="AlphaFoldDB" id="A0A6N7PQ35"/>
<name>A0A6N7PQ35_9BACT</name>
<gene>
    <name evidence="1" type="ORF">GF068_19915</name>
</gene>
<dbReference type="OrthoDB" id="5525831at2"/>
<dbReference type="InterPro" id="IPR010342">
    <property type="entry name" value="DUF938"/>
</dbReference>
<dbReference type="RefSeq" id="WP_153820986.1">
    <property type="nucleotide sequence ID" value="NZ_WJIE01000005.1"/>
</dbReference>
<protein>
    <submittedName>
        <fullName evidence="1">DUF938 domain-containing protein</fullName>
    </submittedName>
</protein>
<sequence length="198" mass="21676">MKRRAPAAERNREPILDVLQRVLPDGAFTLEIASGSGQHAAHFAAHLPGVTFQPTDPDPAAITSIEAYRAELDLPNFLGPLRLDAAEDTWPVTRADAVVCINMIHIAPFRACEGLFRGAARILPPGGVLFTYGPYRFSGAFTAPSNEAFDASLREMDPSYGVRDVDDLDRLASQWGFVREETVPMPANNHCLVFRKTA</sequence>
<evidence type="ECO:0000313" key="1">
    <source>
        <dbReference type="EMBL" id="MRG94168.1"/>
    </source>
</evidence>
<dbReference type="Proteomes" id="UP000440224">
    <property type="component" value="Unassembled WGS sequence"/>
</dbReference>
<dbReference type="PANTHER" id="PTHR20974">
    <property type="entry name" value="UPF0585 PROTEIN CG18661"/>
    <property type="match status" value="1"/>
</dbReference>
<evidence type="ECO:0000313" key="2">
    <source>
        <dbReference type="Proteomes" id="UP000440224"/>
    </source>
</evidence>
<dbReference type="SUPFAM" id="SSF53335">
    <property type="entry name" value="S-adenosyl-L-methionine-dependent methyltransferases"/>
    <property type="match status" value="1"/>
</dbReference>
<dbReference type="Pfam" id="PF06080">
    <property type="entry name" value="DUF938"/>
    <property type="match status" value="1"/>
</dbReference>
<organism evidence="1 2">
    <name type="scientific">Polyangium spumosum</name>
    <dbReference type="NCBI Taxonomy" id="889282"/>
    <lineage>
        <taxon>Bacteria</taxon>
        <taxon>Pseudomonadati</taxon>
        <taxon>Myxococcota</taxon>
        <taxon>Polyangia</taxon>
        <taxon>Polyangiales</taxon>
        <taxon>Polyangiaceae</taxon>
        <taxon>Polyangium</taxon>
    </lineage>
</organism>
<proteinExistence type="predicted"/>
<dbReference type="Gene3D" id="3.40.50.150">
    <property type="entry name" value="Vaccinia Virus protein VP39"/>
    <property type="match status" value="1"/>
</dbReference>
<dbReference type="InterPro" id="IPR029063">
    <property type="entry name" value="SAM-dependent_MTases_sf"/>
</dbReference>
<dbReference type="EMBL" id="WJIE01000005">
    <property type="protein sequence ID" value="MRG94168.1"/>
    <property type="molecule type" value="Genomic_DNA"/>
</dbReference>
<dbReference type="CDD" id="cd02440">
    <property type="entry name" value="AdoMet_MTases"/>
    <property type="match status" value="1"/>
</dbReference>
<dbReference type="PANTHER" id="PTHR20974:SF0">
    <property type="entry name" value="UPF0585 PROTEIN CG18661"/>
    <property type="match status" value="1"/>
</dbReference>
<accession>A0A6N7PQ35</accession>
<reference evidence="1 2" key="1">
    <citation type="submission" date="2019-10" db="EMBL/GenBank/DDBJ databases">
        <title>A soil myxobacterium in the family Polyangiaceae.</title>
        <authorList>
            <person name="Li Y."/>
            <person name="Wang J."/>
        </authorList>
    </citation>
    <scope>NUCLEOTIDE SEQUENCE [LARGE SCALE GENOMIC DNA]</scope>
    <source>
        <strain evidence="1 2">DSM 14734</strain>
    </source>
</reference>
<comment type="caution">
    <text evidence="1">The sequence shown here is derived from an EMBL/GenBank/DDBJ whole genome shotgun (WGS) entry which is preliminary data.</text>
</comment>